<evidence type="ECO:0008006" key="3">
    <source>
        <dbReference type="Google" id="ProtNLM"/>
    </source>
</evidence>
<proteinExistence type="predicted"/>
<dbReference type="InterPro" id="IPR036465">
    <property type="entry name" value="vWFA_dom_sf"/>
</dbReference>
<dbReference type="Gene3D" id="3.40.50.410">
    <property type="entry name" value="von Willebrand factor, type A domain"/>
    <property type="match status" value="1"/>
</dbReference>
<name>A0A939NG33_PRORE</name>
<evidence type="ECO:0000313" key="2">
    <source>
        <dbReference type="Proteomes" id="UP000664477"/>
    </source>
</evidence>
<dbReference type="AlphaFoldDB" id="A0A939NG33"/>
<dbReference type="EMBL" id="JAGETQ010000001">
    <property type="protein sequence ID" value="MBO1915652.1"/>
    <property type="molecule type" value="Genomic_DNA"/>
</dbReference>
<accession>A0A939NG33</accession>
<dbReference type="Proteomes" id="UP000664477">
    <property type="component" value="Unassembled WGS sequence"/>
</dbReference>
<dbReference type="SUPFAM" id="SSF53300">
    <property type="entry name" value="vWA-like"/>
    <property type="match status" value="1"/>
</dbReference>
<organism evidence="1 2">
    <name type="scientific">Providencia rettgeri</name>
    <dbReference type="NCBI Taxonomy" id="587"/>
    <lineage>
        <taxon>Bacteria</taxon>
        <taxon>Pseudomonadati</taxon>
        <taxon>Pseudomonadota</taxon>
        <taxon>Gammaproteobacteria</taxon>
        <taxon>Enterobacterales</taxon>
        <taxon>Morganellaceae</taxon>
        <taxon>Providencia</taxon>
    </lineage>
</organism>
<protein>
    <recommendedName>
        <fullName evidence="3">VWFA domain-containing protein</fullName>
    </recommendedName>
</protein>
<gene>
    <name evidence="1" type="ORF">J4727_00255</name>
</gene>
<sequence>MIFIITDGEPNDDNKTQEIINSATIEGIEVCTFVLNEDGTNEAYFKRIFGKNTIFINKFNEIEQSILQMCANLIVTAR</sequence>
<comment type="caution">
    <text evidence="1">The sequence shown here is derived from an EMBL/GenBank/DDBJ whole genome shotgun (WGS) entry which is preliminary data.</text>
</comment>
<evidence type="ECO:0000313" key="1">
    <source>
        <dbReference type="EMBL" id="MBO1915652.1"/>
    </source>
</evidence>
<reference evidence="1" key="1">
    <citation type="submission" date="2021-03" db="EMBL/GenBank/DDBJ databases">
        <title>Molecular epidemiology and mechanisms of colistin and carbapenem resistance in Enterobacteriaceae from clinical isolates, the environment and porcine samples in Pretoria, South Africa.</title>
        <authorList>
            <person name="Bogoshi D."/>
            <person name="Mbelle N.M."/>
            <person name="Naidoo V."/>
            <person name="Osei Sekyere J."/>
        </authorList>
    </citation>
    <scope>NUCLEOTIDE SEQUENCE</scope>
    <source>
        <strain evidence="1">C052</strain>
    </source>
</reference>